<evidence type="ECO:0000256" key="1">
    <source>
        <dbReference type="ARBA" id="ARBA00004141"/>
    </source>
</evidence>
<keyword evidence="10" id="KW-1185">Reference proteome</keyword>
<feature type="compositionally biased region" description="Polar residues" evidence="5">
    <location>
        <begin position="11"/>
        <end position="25"/>
    </location>
</feature>
<keyword evidence="2 6" id="KW-0812">Transmembrane</keyword>
<protein>
    <submittedName>
        <fullName evidence="9">Uncharacterized protein</fullName>
    </submittedName>
</protein>
<dbReference type="InterPro" id="IPR000620">
    <property type="entry name" value="EamA_dom"/>
</dbReference>
<feature type="transmembrane region" description="Helical" evidence="6">
    <location>
        <begin position="294"/>
        <end position="315"/>
    </location>
</feature>
<feature type="domain" description="EamA" evidence="7">
    <location>
        <begin position="207"/>
        <end position="272"/>
    </location>
</feature>
<proteinExistence type="predicted"/>
<comment type="subcellular location">
    <subcellularLocation>
        <location evidence="1">Membrane</location>
        <topology evidence="1">Multi-pass membrane protein</topology>
    </subcellularLocation>
</comment>
<organism evidence="9 10">
    <name type="scientific">Ophiobolus disseminans</name>
    <dbReference type="NCBI Taxonomy" id="1469910"/>
    <lineage>
        <taxon>Eukaryota</taxon>
        <taxon>Fungi</taxon>
        <taxon>Dikarya</taxon>
        <taxon>Ascomycota</taxon>
        <taxon>Pezizomycotina</taxon>
        <taxon>Dothideomycetes</taxon>
        <taxon>Pleosporomycetidae</taxon>
        <taxon>Pleosporales</taxon>
        <taxon>Pleosporineae</taxon>
        <taxon>Phaeosphaeriaceae</taxon>
        <taxon>Ophiobolus</taxon>
    </lineage>
</organism>
<evidence type="ECO:0000256" key="2">
    <source>
        <dbReference type="ARBA" id="ARBA00022692"/>
    </source>
</evidence>
<feature type="transmembrane region" description="Helical" evidence="6">
    <location>
        <begin position="62"/>
        <end position="87"/>
    </location>
</feature>
<dbReference type="PANTHER" id="PTHR23051:SF0">
    <property type="entry name" value="SOLUTE CARRIER FAMILY 35 MEMBER F5"/>
    <property type="match status" value="1"/>
</dbReference>
<dbReference type="Pfam" id="PF13127">
    <property type="entry name" value="DUF3955"/>
    <property type="match status" value="1"/>
</dbReference>
<feature type="transmembrane region" description="Helical" evidence="6">
    <location>
        <begin position="365"/>
        <end position="386"/>
    </location>
</feature>
<dbReference type="InterPro" id="IPR025016">
    <property type="entry name" value="DUF3955"/>
</dbReference>
<feature type="region of interest" description="Disordered" evidence="5">
    <location>
        <begin position="445"/>
        <end position="478"/>
    </location>
</feature>
<evidence type="ECO:0000259" key="8">
    <source>
        <dbReference type="Pfam" id="PF13127"/>
    </source>
</evidence>
<gene>
    <name evidence="9" type="ORF">CC86DRAFT_324939</name>
</gene>
<dbReference type="OrthoDB" id="1436450at2759"/>
<dbReference type="InterPro" id="IPR037185">
    <property type="entry name" value="EmrE-like"/>
</dbReference>
<evidence type="ECO:0000313" key="10">
    <source>
        <dbReference type="Proteomes" id="UP000799424"/>
    </source>
</evidence>
<dbReference type="PANTHER" id="PTHR23051">
    <property type="entry name" value="SOLUTE CARRIER FAMILY 35, MEMBER F5"/>
    <property type="match status" value="1"/>
</dbReference>
<feature type="region of interest" description="Disordered" evidence="5">
    <location>
        <begin position="1"/>
        <end position="25"/>
    </location>
</feature>
<evidence type="ECO:0000256" key="6">
    <source>
        <dbReference type="SAM" id="Phobius"/>
    </source>
</evidence>
<evidence type="ECO:0000313" key="9">
    <source>
        <dbReference type="EMBL" id="KAF2826064.1"/>
    </source>
</evidence>
<dbReference type="AlphaFoldDB" id="A0A6A6ZZX0"/>
<accession>A0A6A6ZZX0</accession>
<evidence type="ECO:0000256" key="3">
    <source>
        <dbReference type="ARBA" id="ARBA00022989"/>
    </source>
</evidence>
<keyword evidence="4 6" id="KW-0472">Membrane</keyword>
<evidence type="ECO:0000259" key="7">
    <source>
        <dbReference type="Pfam" id="PF00892"/>
    </source>
</evidence>
<sequence length="478" mass="53258">MARLEMEDPTDTTPLSPRVSDVSNGSRYMRENDFLESPRSPASVVSVWSEARKKPNSKLRHAVGIALLLATVFLWTASNFLASTIFADDSYSKPYFVTYINTTFFIIPLIPMFAHHLWSDRQNTIYRQPLLAQFTDLLHRRAGRISLLRDHESSSSLGAKSHRNSSAEDTEVLLGDDMHQSQDLGSLRAEEDGLTLKATAKLALEFCILWFLANYFAAACLEYTTVASSTILASTSSIWTLLSGSLMRVERFTLRKFIGVCASLSGVILISMVDVSGETDSNRGSFPHKSPRELAVGDVMAFVSAVLYGFYAVFMKKRIGDESRVNMPLFFGLVGLWNTFLLWPGFFILHFTGVEDFSLPPTKRILTIVLVNSASSLVSDFCWAYSMLLTSPLIVTVGLSLTIPLSLVGQIVLDSQYASIWYWVGAAIVVLSFVFINREESRDEEEGVMQGQEPILDVRQSFHSVRQSLSRRDSEAGA</sequence>
<feature type="transmembrane region" description="Helical" evidence="6">
    <location>
        <begin position="393"/>
        <end position="413"/>
    </location>
</feature>
<feature type="transmembrane region" description="Helical" evidence="6">
    <location>
        <begin position="327"/>
        <end position="353"/>
    </location>
</feature>
<reference evidence="9" key="1">
    <citation type="journal article" date="2020" name="Stud. Mycol.">
        <title>101 Dothideomycetes genomes: a test case for predicting lifestyles and emergence of pathogens.</title>
        <authorList>
            <person name="Haridas S."/>
            <person name="Albert R."/>
            <person name="Binder M."/>
            <person name="Bloem J."/>
            <person name="Labutti K."/>
            <person name="Salamov A."/>
            <person name="Andreopoulos B."/>
            <person name="Baker S."/>
            <person name="Barry K."/>
            <person name="Bills G."/>
            <person name="Bluhm B."/>
            <person name="Cannon C."/>
            <person name="Castanera R."/>
            <person name="Culley D."/>
            <person name="Daum C."/>
            <person name="Ezra D."/>
            <person name="Gonzalez J."/>
            <person name="Henrissat B."/>
            <person name="Kuo A."/>
            <person name="Liang C."/>
            <person name="Lipzen A."/>
            <person name="Lutzoni F."/>
            <person name="Magnuson J."/>
            <person name="Mondo S."/>
            <person name="Nolan M."/>
            <person name="Ohm R."/>
            <person name="Pangilinan J."/>
            <person name="Park H.-J."/>
            <person name="Ramirez L."/>
            <person name="Alfaro M."/>
            <person name="Sun H."/>
            <person name="Tritt A."/>
            <person name="Yoshinaga Y."/>
            <person name="Zwiers L.-H."/>
            <person name="Turgeon B."/>
            <person name="Goodwin S."/>
            <person name="Spatafora J."/>
            <person name="Crous P."/>
            <person name="Grigoriev I."/>
        </authorList>
    </citation>
    <scope>NUCLEOTIDE SEQUENCE</scope>
    <source>
        <strain evidence="9">CBS 113818</strain>
    </source>
</reference>
<feature type="transmembrane region" description="Helical" evidence="6">
    <location>
        <begin position="419"/>
        <end position="436"/>
    </location>
</feature>
<name>A0A6A6ZZX0_9PLEO</name>
<keyword evidence="3 6" id="KW-1133">Transmembrane helix</keyword>
<evidence type="ECO:0000256" key="4">
    <source>
        <dbReference type="ARBA" id="ARBA00023136"/>
    </source>
</evidence>
<dbReference type="SUPFAM" id="SSF103481">
    <property type="entry name" value="Multidrug resistance efflux transporter EmrE"/>
    <property type="match status" value="1"/>
</dbReference>
<feature type="transmembrane region" description="Helical" evidence="6">
    <location>
        <begin position="254"/>
        <end position="274"/>
    </location>
</feature>
<dbReference type="Pfam" id="PF00892">
    <property type="entry name" value="EamA"/>
    <property type="match status" value="1"/>
</dbReference>
<dbReference type="GO" id="GO:0000329">
    <property type="term" value="C:fungal-type vacuole membrane"/>
    <property type="evidence" value="ECO:0007669"/>
    <property type="project" value="TreeGrafter"/>
</dbReference>
<dbReference type="Proteomes" id="UP000799424">
    <property type="component" value="Unassembled WGS sequence"/>
</dbReference>
<feature type="domain" description="DUF3955" evidence="8">
    <location>
        <begin position="62"/>
        <end position="113"/>
    </location>
</feature>
<dbReference type="EMBL" id="MU006227">
    <property type="protein sequence ID" value="KAF2826064.1"/>
    <property type="molecule type" value="Genomic_DNA"/>
</dbReference>
<feature type="transmembrane region" description="Helical" evidence="6">
    <location>
        <begin position="99"/>
        <end position="118"/>
    </location>
</feature>
<evidence type="ECO:0000256" key="5">
    <source>
        <dbReference type="SAM" id="MobiDB-lite"/>
    </source>
</evidence>